<accession>A0A2T3XT03</accession>
<proteinExistence type="predicted"/>
<feature type="domain" description="Solute-binding protein family 5" evidence="3">
    <location>
        <begin position="117"/>
        <end position="515"/>
    </location>
</feature>
<dbReference type="Gene3D" id="3.10.105.10">
    <property type="entry name" value="Dipeptide-binding Protein, Domain 3"/>
    <property type="match status" value="1"/>
</dbReference>
<dbReference type="PANTHER" id="PTHR30290">
    <property type="entry name" value="PERIPLASMIC BINDING COMPONENT OF ABC TRANSPORTER"/>
    <property type="match status" value="1"/>
</dbReference>
<dbReference type="PIRSF" id="PIRSF002741">
    <property type="entry name" value="MppA"/>
    <property type="match status" value="1"/>
</dbReference>
<dbReference type="GO" id="GO:0042884">
    <property type="term" value="P:microcin transport"/>
    <property type="evidence" value="ECO:0007669"/>
    <property type="project" value="TreeGrafter"/>
</dbReference>
<dbReference type="CDD" id="cd08497">
    <property type="entry name" value="MbnE-like"/>
    <property type="match status" value="1"/>
</dbReference>
<protein>
    <submittedName>
        <fullName evidence="4">ABC transporter substrate-binding protein</fullName>
    </submittedName>
</protein>
<evidence type="ECO:0000256" key="1">
    <source>
        <dbReference type="ARBA" id="ARBA00022729"/>
    </source>
</evidence>
<name>A0A2T3XT03_9BURK</name>
<evidence type="ECO:0000256" key="2">
    <source>
        <dbReference type="SAM" id="SignalP"/>
    </source>
</evidence>
<dbReference type="Proteomes" id="UP000240638">
    <property type="component" value="Unassembled WGS sequence"/>
</dbReference>
<keyword evidence="1 2" id="KW-0732">Signal</keyword>
<dbReference type="GO" id="GO:0043190">
    <property type="term" value="C:ATP-binding cassette (ABC) transporter complex"/>
    <property type="evidence" value="ECO:0007669"/>
    <property type="project" value="InterPro"/>
</dbReference>
<dbReference type="InterPro" id="IPR030678">
    <property type="entry name" value="Peptide/Ni-bd"/>
</dbReference>
<dbReference type="EMBL" id="PYUC01000008">
    <property type="protein sequence ID" value="PTB19659.1"/>
    <property type="molecule type" value="Genomic_DNA"/>
</dbReference>
<sequence length="640" mass="72226">MLDPVTFRRSHRVSICASAGRWACAALLAASLALPAYGASAIAQFGTPKYPPTFTHFDYADPDAPADGELVFQNYDDPQSYDSLNPFIVRGLAAPDIKNLMFDTLMQRSWDELASEYPLIADDVEVAADGRSATFHINPAARFSNGDAITATDVKYSLDTLKSQQASPLFASQFAVIKDAVVLDRLTVRFDFADASRANPLTAGDLPVFSQKWGVQADGRRLPFDQIATDPPIASGAYLIEARKNDKTIVYYRNPKYWAADLPVRRGMYRFRRITFKLYLDQYTKLEAFKAGDDDVDVEYSATQWARKYVGKNFDNGMLAKRMFRDGPAQMQGFLINTREPQFKDVRVRHALALAFDYDWMNRMMFYGQYRRTHSYWEDSPFAASGVPSEKELKLLEPFRSTLPPEVFGPMVQQPSTLPPNSLRANLRQARELLAEAGWHYRDGALRDTNGTPMRIEIIDDQPGMDRLIVPYTQALQTLGIDAHMRELDSALYQKRLDNFQYDMTTFIYPEVTIPGVELIRRFSSEAASQVGSENYAGIRSNAVDALVHAAVGATTLDDLETATHALDRVLIDEYYLVPQYYMPHARIGYKTTLGYPTVVPVSYKYEDWVIDYWYRKRRPQPYAASASTASSALSATTVH</sequence>
<organism evidence="4 5">
    <name type="scientific">Trinickia symbiotica</name>
    <dbReference type="NCBI Taxonomy" id="863227"/>
    <lineage>
        <taxon>Bacteria</taxon>
        <taxon>Pseudomonadati</taxon>
        <taxon>Pseudomonadota</taxon>
        <taxon>Betaproteobacteria</taxon>
        <taxon>Burkholderiales</taxon>
        <taxon>Burkholderiaceae</taxon>
        <taxon>Trinickia</taxon>
    </lineage>
</organism>
<reference evidence="4 5" key="1">
    <citation type="submission" date="2018-03" db="EMBL/GenBank/DDBJ databases">
        <title>Whole genome analyses suggest that Burkholderia sensu lato contains two further novel genera in the rhizoxinica-symbiotica group Mycetohabitans gen. nov., and Trinickia gen. nov.: implications for the evolution of diazotrophy and nodulation in the Burkholderiaceae.</title>
        <authorList>
            <person name="Estrada De Los Santos P."/>
            <person name="Palmer M."/>
            <person name="Chavez-Ramirez B."/>
            <person name="Steenkamp E.T."/>
            <person name="Hirsch A.M."/>
            <person name="Manyaka P."/>
            <person name="Maluk M."/>
            <person name="Lafos M."/>
            <person name="Crook M."/>
            <person name="Gross E."/>
            <person name="Simon M.F."/>
            <person name="Bueno Dos Reis Junior F."/>
            <person name="Poole P.S."/>
            <person name="Venter S.N."/>
            <person name="James E.K."/>
        </authorList>
    </citation>
    <scope>NUCLEOTIDE SEQUENCE [LARGE SCALE GENOMIC DNA]</scope>
    <source>
        <strain evidence="4 5">JPY-366</strain>
    </source>
</reference>
<dbReference type="GO" id="GO:0015833">
    <property type="term" value="P:peptide transport"/>
    <property type="evidence" value="ECO:0007669"/>
    <property type="project" value="TreeGrafter"/>
</dbReference>
<feature type="signal peptide" evidence="2">
    <location>
        <begin position="1"/>
        <end position="38"/>
    </location>
</feature>
<dbReference type="GO" id="GO:1904680">
    <property type="term" value="F:peptide transmembrane transporter activity"/>
    <property type="evidence" value="ECO:0007669"/>
    <property type="project" value="TreeGrafter"/>
</dbReference>
<dbReference type="Pfam" id="PF00496">
    <property type="entry name" value="SBP_bac_5"/>
    <property type="match status" value="1"/>
</dbReference>
<dbReference type="AlphaFoldDB" id="A0A2T3XT03"/>
<gene>
    <name evidence="4" type="ORF">C9I57_17420</name>
</gene>
<evidence type="ECO:0000259" key="3">
    <source>
        <dbReference type="Pfam" id="PF00496"/>
    </source>
</evidence>
<feature type="chain" id="PRO_5015734606" evidence="2">
    <location>
        <begin position="39"/>
        <end position="640"/>
    </location>
</feature>
<evidence type="ECO:0000313" key="5">
    <source>
        <dbReference type="Proteomes" id="UP000240638"/>
    </source>
</evidence>
<dbReference type="PANTHER" id="PTHR30290:SF64">
    <property type="entry name" value="ABC TRANSPORTER PERIPLASMIC BINDING PROTEIN"/>
    <property type="match status" value="1"/>
</dbReference>
<comment type="caution">
    <text evidence="4">The sequence shown here is derived from an EMBL/GenBank/DDBJ whole genome shotgun (WGS) entry which is preliminary data.</text>
</comment>
<evidence type="ECO:0000313" key="4">
    <source>
        <dbReference type="EMBL" id="PTB19659.1"/>
    </source>
</evidence>
<dbReference type="SUPFAM" id="SSF53850">
    <property type="entry name" value="Periplasmic binding protein-like II"/>
    <property type="match status" value="1"/>
</dbReference>
<dbReference type="GO" id="GO:0030288">
    <property type="term" value="C:outer membrane-bounded periplasmic space"/>
    <property type="evidence" value="ECO:0007669"/>
    <property type="project" value="TreeGrafter"/>
</dbReference>
<dbReference type="InterPro" id="IPR000914">
    <property type="entry name" value="SBP_5_dom"/>
</dbReference>
<dbReference type="InterPro" id="IPR039424">
    <property type="entry name" value="SBP_5"/>
</dbReference>
<dbReference type="Gene3D" id="3.40.190.10">
    <property type="entry name" value="Periplasmic binding protein-like II"/>
    <property type="match status" value="1"/>
</dbReference>